<proteinExistence type="predicted"/>
<gene>
    <name evidence="5" type="primary">LOC118430778</name>
</gene>
<dbReference type="GeneID" id="118430778"/>
<feature type="region of interest" description="Disordered" evidence="2">
    <location>
        <begin position="151"/>
        <end position="192"/>
    </location>
</feature>
<dbReference type="PROSITE" id="PS50095">
    <property type="entry name" value="PLAT"/>
    <property type="match status" value="1"/>
</dbReference>
<evidence type="ECO:0000259" key="3">
    <source>
        <dbReference type="PROSITE" id="PS50095"/>
    </source>
</evidence>
<evidence type="ECO:0000313" key="5">
    <source>
        <dbReference type="RefSeq" id="XP_035697692.1"/>
    </source>
</evidence>
<dbReference type="Proteomes" id="UP000001554">
    <property type="component" value="Chromosome 14"/>
</dbReference>
<sequence>MDVLIKTKTGNFLGAGTNGAVYVKLVSSDGKESADLMLDVLWKNDFEQGAEGEYWLSNVAVTAPIRELKLSRDTIYPLDQWFCRSLSVQLSPGENGPTYYFPVDRWIGAGGYVWLVPGGCCLPQDDWHPHERQKELLVMKERYKSFNHTEGLLPMTTAGGKPSTASTKSSRQGKYRSQSIDDPKGKDDASPHTSTVFTYKRLTVVTVMQLEVSYETSPVS</sequence>
<dbReference type="OrthoDB" id="407298at2759"/>
<dbReference type="InterPro" id="IPR001024">
    <property type="entry name" value="PLAT/LH2_dom"/>
</dbReference>
<dbReference type="Pfam" id="PF01477">
    <property type="entry name" value="PLAT"/>
    <property type="match status" value="1"/>
</dbReference>
<name>A0A9J7MAK5_BRAFL</name>
<organism evidence="4 5">
    <name type="scientific">Branchiostoma floridae</name>
    <name type="common">Florida lancelet</name>
    <name type="synonym">Amphioxus</name>
    <dbReference type="NCBI Taxonomy" id="7739"/>
    <lineage>
        <taxon>Eukaryota</taxon>
        <taxon>Metazoa</taxon>
        <taxon>Chordata</taxon>
        <taxon>Cephalochordata</taxon>
        <taxon>Leptocardii</taxon>
        <taxon>Amphioxiformes</taxon>
        <taxon>Branchiostomatidae</taxon>
        <taxon>Branchiostoma</taxon>
    </lineage>
</organism>
<dbReference type="InterPro" id="IPR036392">
    <property type="entry name" value="PLAT/LH2_dom_sf"/>
</dbReference>
<comment type="caution">
    <text evidence="1">Lacks conserved residue(s) required for the propagation of feature annotation.</text>
</comment>
<feature type="domain" description="PLAT" evidence="3">
    <location>
        <begin position="1"/>
        <end position="121"/>
    </location>
</feature>
<protein>
    <submittedName>
        <fullName evidence="5">Polyunsaturated fatty acid lipoxygenase ALOX15-like</fullName>
    </submittedName>
</protein>
<evidence type="ECO:0000313" key="4">
    <source>
        <dbReference type="Proteomes" id="UP000001554"/>
    </source>
</evidence>
<dbReference type="AlphaFoldDB" id="A0A9J7MAK5"/>
<dbReference type="RefSeq" id="XP_035697692.1">
    <property type="nucleotide sequence ID" value="XM_035841799.1"/>
</dbReference>
<dbReference type="KEGG" id="bfo:118430778"/>
<dbReference type="Gene3D" id="2.60.60.20">
    <property type="entry name" value="PLAT/LH2 domain"/>
    <property type="match status" value="1"/>
</dbReference>
<accession>A0A9J7MAK5</accession>
<dbReference type="OMA" id="KEINDCW"/>
<evidence type="ECO:0000256" key="1">
    <source>
        <dbReference type="PROSITE-ProRule" id="PRU00152"/>
    </source>
</evidence>
<evidence type="ECO:0000256" key="2">
    <source>
        <dbReference type="SAM" id="MobiDB-lite"/>
    </source>
</evidence>
<feature type="compositionally biased region" description="Basic and acidic residues" evidence="2">
    <location>
        <begin position="179"/>
        <end position="190"/>
    </location>
</feature>
<reference evidence="5" key="2">
    <citation type="submission" date="2025-08" db="UniProtKB">
        <authorList>
            <consortium name="RefSeq"/>
        </authorList>
    </citation>
    <scope>IDENTIFICATION</scope>
    <source>
        <strain evidence="5">S238N-H82</strain>
        <tissue evidence="5">Testes</tissue>
    </source>
</reference>
<keyword evidence="4" id="KW-1185">Reference proteome</keyword>
<dbReference type="SUPFAM" id="SSF49723">
    <property type="entry name" value="Lipase/lipooxygenase domain (PLAT/LH2 domain)"/>
    <property type="match status" value="1"/>
</dbReference>
<reference evidence="4" key="1">
    <citation type="journal article" date="2020" name="Nat. Ecol. Evol.">
        <title>Deeply conserved synteny resolves early events in vertebrate evolution.</title>
        <authorList>
            <person name="Simakov O."/>
            <person name="Marletaz F."/>
            <person name="Yue J.X."/>
            <person name="O'Connell B."/>
            <person name="Jenkins J."/>
            <person name="Brandt A."/>
            <person name="Calef R."/>
            <person name="Tung C.H."/>
            <person name="Huang T.K."/>
            <person name="Schmutz J."/>
            <person name="Satoh N."/>
            <person name="Yu J.K."/>
            <person name="Putnam N.H."/>
            <person name="Green R.E."/>
            <person name="Rokhsar D.S."/>
        </authorList>
    </citation>
    <scope>NUCLEOTIDE SEQUENCE [LARGE SCALE GENOMIC DNA]</scope>
    <source>
        <strain evidence="4">S238N-H82</strain>
    </source>
</reference>
<feature type="compositionally biased region" description="Polar residues" evidence="2">
    <location>
        <begin position="163"/>
        <end position="178"/>
    </location>
</feature>